<accession>X1LG37</accession>
<dbReference type="Pfam" id="PF01632">
    <property type="entry name" value="Ribosomal_L35p"/>
    <property type="match status" value="1"/>
</dbReference>
<dbReference type="InterPro" id="IPR021137">
    <property type="entry name" value="Ribosomal_bL35-like"/>
</dbReference>
<dbReference type="PRINTS" id="PR00064">
    <property type="entry name" value="RIBOSOMALL35"/>
</dbReference>
<sequence>MPKIKTHKGAQSRFHITGSGKIMRTKGGKSHLRRRKAKRTKRLFDEKIALHPADRIRVKRLIPYGV</sequence>
<dbReference type="EMBL" id="BARV01004591">
    <property type="protein sequence ID" value="GAI04821.1"/>
    <property type="molecule type" value="Genomic_DNA"/>
</dbReference>
<dbReference type="PANTHER" id="PTHR33343">
    <property type="entry name" value="54S RIBOSOMAL PROTEIN BL35M"/>
    <property type="match status" value="1"/>
</dbReference>
<evidence type="ECO:0000313" key="4">
    <source>
        <dbReference type="EMBL" id="GAI04821.1"/>
    </source>
</evidence>
<keyword evidence="3" id="KW-0687">Ribonucleoprotein</keyword>
<dbReference type="AlphaFoldDB" id="X1LG37"/>
<organism evidence="4">
    <name type="scientific">marine sediment metagenome</name>
    <dbReference type="NCBI Taxonomy" id="412755"/>
    <lineage>
        <taxon>unclassified sequences</taxon>
        <taxon>metagenomes</taxon>
        <taxon>ecological metagenomes</taxon>
    </lineage>
</organism>
<evidence type="ECO:0000256" key="1">
    <source>
        <dbReference type="ARBA" id="ARBA00006598"/>
    </source>
</evidence>
<evidence type="ECO:0008006" key="5">
    <source>
        <dbReference type="Google" id="ProtNLM"/>
    </source>
</evidence>
<evidence type="ECO:0000256" key="2">
    <source>
        <dbReference type="ARBA" id="ARBA00022980"/>
    </source>
</evidence>
<proteinExistence type="inferred from homology"/>
<dbReference type="FunFam" id="4.10.410.60:FF:000001">
    <property type="entry name" value="50S ribosomal protein L35"/>
    <property type="match status" value="1"/>
</dbReference>
<dbReference type="InterPro" id="IPR037229">
    <property type="entry name" value="Ribosomal_bL35_sf"/>
</dbReference>
<protein>
    <recommendedName>
        <fullName evidence="5">50S ribosomal protein L35</fullName>
    </recommendedName>
</protein>
<comment type="caution">
    <text evidence="4">The sequence shown here is derived from an EMBL/GenBank/DDBJ whole genome shotgun (WGS) entry which is preliminary data.</text>
</comment>
<evidence type="ECO:0000256" key="3">
    <source>
        <dbReference type="ARBA" id="ARBA00023274"/>
    </source>
</evidence>
<keyword evidence="2" id="KW-0689">Ribosomal protein</keyword>
<dbReference type="GO" id="GO:0022625">
    <property type="term" value="C:cytosolic large ribosomal subunit"/>
    <property type="evidence" value="ECO:0007669"/>
    <property type="project" value="TreeGrafter"/>
</dbReference>
<name>X1LG37_9ZZZZ</name>
<dbReference type="SUPFAM" id="SSF143034">
    <property type="entry name" value="L35p-like"/>
    <property type="match status" value="1"/>
</dbReference>
<dbReference type="HAMAP" id="MF_00514">
    <property type="entry name" value="Ribosomal_bL35"/>
    <property type="match status" value="1"/>
</dbReference>
<dbReference type="GO" id="GO:0006412">
    <property type="term" value="P:translation"/>
    <property type="evidence" value="ECO:0007669"/>
    <property type="project" value="InterPro"/>
</dbReference>
<reference evidence="4" key="1">
    <citation type="journal article" date="2014" name="Front. Microbiol.">
        <title>High frequency of phylogenetically diverse reductive dehalogenase-homologous genes in deep subseafloor sedimentary metagenomes.</title>
        <authorList>
            <person name="Kawai M."/>
            <person name="Futagami T."/>
            <person name="Toyoda A."/>
            <person name="Takaki Y."/>
            <person name="Nishi S."/>
            <person name="Hori S."/>
            <person name="Arai W."/>
            <person name="Tsubouchi T."/>
            <person name="Morono Y."/>
            <person name="Uchiyama I."/>
            <person name="Ito T."/>
            <person name="Fujiyama A."/>
            <person name="Inagaki F."/>
            <person name="Takami H."/>
        </authorList>
    </citation>
    <scope>NUCLEOTIDE SEQUENCE</scope>
    <source>
        <strain evidence="4">Expedition CK06-06</strain>
    </source>
</reference>
<dbReference type="GO" id="GO:0003735">
    <property type="term" value="F:structural constituent of ribosome"/>
    <property type="evidence" value="ECO:0007669"/>
    <property type="project" value="InterPro"/>
</dbReference>
<dbReference type="PANTHER" id="PTHR33343:SF1">
    <property type="entry name" value="LARGE RIBOSOMAL SUBUNIT PROTEIN BL35M"/>
    <property type="match status" value="1"/>
</dbReference>
<dbReference type="Gene3D" id="4.10.410.60">
    <property type="match status" value="1"/>
</dbReference>
<dbReference type="NCBIfam" id="TIGR00001">
    <property type="entry name" value="rpmI_bact"/>
    <property type="match status" value="1"/>
</dbReference>
<comment type="similarity">
    <text evidence="1">Belongs to the bacterial ribosomal protein bL35 family.</text>
</comment>
<dbReference type="InterPro" id="IPR001706">
    <property type="entry name" value="Ribosomal_bL35"/>
</dbReference>
<gene>
    <name evidence="4" type="ORF">S06H3_10079</name>
</gene>